<dbReference type="Proteomes" id="UP001597510">
    <property type="component" value="Unassembled WGS sequence"/>
</dbReference>
<evidence type="ECO:0000313" key="2">
    <source>
        <dbReference type="EMBL" id="MFD2519934.1"/>
    </source>
</evidence>
<dbReference type="InterPro" id="IPR031409">
    <property type="entry name" value="Darcynin"/>
</dbReference>
<dbReference type="Pfam" id="PF17074">
    <property type="entry name" value="Darcynin"/>
    <property type="match status" value="1"/>
</dbReference>
<reference evidence="3" key="1">
    <citation type="journal article" date="2019" name="Int. J. Syst. Evol. Microbiol.">
        <title>The Global Catalogue of Microorganisms (GCM) 10K type strain sequencing project: providing services to taxonomists for standard genome sequencing and annotation.</title>
        <authorList>
            <consortium name="The Broad Institute Genomics Platform"/>
            <consortium name="The Broad Institute Genome Sequencing Center for Infectious Disease"/>
            <person name="Wu L."/>
            <person name="Ma J."/>
        </authorList>
    </citation>
    <scope>NUCLEOTIDE SEQUENCE [LARGE SCALE GENOMIC DNA]</scope>
    <source>
        <strain evidence="3">KCTC 52344</strain>
    </source>
</reference>
<dbReference type="Gene3D" id="3.30.70.3420">
    <property type="match status" value="1"/>
</dbReference>
<sequence length="142" mass="16737">MAKILFTFLTVLLLTVGKAQSRLNTMETPKPYTILVLMNATPQWLSLTRDQRSQFFEAQLMPVFQKVGKSVEVRLFDSEYFHAKVSDFMIITTHDLNQYKMLIELLRDTKIYAVPYFEVIDIIVGQENLFKDFNEQFKQKKE</sequence>
<proteinExistence type="inferred from homology"/>
<evidence type="ECO:0000313" key="3">
    <source>
        <dbReference type="Proteomes" id="UP001597510"/>
    </source>
</evidence>
<protein>
    <submittedName>
        <fullName evidence="2">Darcynin family protein</fullName>
    </submittedName>
</protein>
<evidence type="ECO:0000256" key="1">
    <source>
        <dbReference type="ARBA" id="ARBA00006869"/>
    </source>
</evidence>
<gene>
    <name evidence="2" type="ORF">ACFSR2_03500</name>
</gene>
<comment type="caution">
    <text evidence="2">The sequence shown here is derived from an EMBL/GenBank/DDBJ whole genome shotgun (WGS) entry which is preliminary data.</text>
</comment>
<dbReference type="EMBL" id="JBHULC010000004">
    <property type="protein sequence ID" value="MFD2519934.1"/>
    <property type="molecule type" value="Genomic_DNA"/>
</dbReference>
<keyword evidence="3" id="KW-1185">Reference proteome</keyword>
<organism evidence="2 3">
    <name type="scientific">Emticicia soli</name>
    <dbReference type="NCBI Taxonomy" id="2027878"/>
    <lineage>
        <taxon>Bacteria</taxon>
        <taxon>Pseudomonadati</taxon>
        <taxon>Bacteroidota</taxon>
        <taxon>Cytophagia</taxon>
        <taxon>Cytophagales</taxon>
        <taxon>Leadbetterellaceae</taxon>
        <taxon>Emticicia</taxon>
    </lineage>
</organism>
<accession>A0ABW5J439</accession>
<comment type="similarity">
    <text evidence="1">Belongs to the darcynin family.</text>
</comment>
<name>A0ABW5J439_9BACT</name>
<dbReference type="RefSeq" id="WP_340235341.1">
    <property type="nucleotide sequence ID" value="NZ_JBBEWC010000004.1"/>
</dbReference>